<name>H0E7R3_9ACTN</name>
<keyword evidence="3" id="KW-1185">Reference proteome</keyword>
<comment type="caution">
    <text evidence="2">The sequence shown here is derived from an EMBL/GenBank/DDBJ whole genome shotgun (WGS) entry which is preliminary data.</text>
</comment>
<evidence type="ECO:0000256" key="1">
    <source>
        <dbReference type="SAM" id="Phobius"/>
    </source>
</evidence>
<reference evidence="2 3" key="1">
    <citation type="journal article" date="2013" name="Biodegradation">
        <title>Quantitative proteomic analysis of ibuprofen-degrading Patulibacter sp. strain I11.</title>
        <authorList>
            <person name="Almeida B."/>
            <person name="Kjeldal H."/>
            <person name="Lolas I."/>
            <person name="Knudsen A.D."/>
            <person name="Carvalho G."/>
            <person name="Nielsen K.L."/>
            <person name="Barreto Crespo M.T."/>
            <person name="Stensballe A."/>
            <person name="Nielsen J.L."/>
        </authorList>
    </citation>
    <scope>NUCLEOTIDE SEQUENCE [LARGE SCALE GENOMIC DNA]</scope>
    <source>
        <strain evidence="2 3">I11</strain>
    </source>
</reference>
<dbReference type="EMBL" id="AGUD01000228">
    <property type="protein sequence ID" value="EHN10274.1"/>
    <property type="molecule type" value="Genomic_DNA"/>
</dbReference>
<feature type="transmembrane region" description="Helical" evidence="1">
    <location>
        <begin position="252"/>
        <end position="271"/>
    </location>
</feature>
<dbReference type="AlphaFoldDB" id="H0E7R3"/>
<keyword evidence="1" id="KW-0472">Membrane</keyword>
<evidence type="ECO:0000313" key="3">
    <source>
        <dbReference type="Proteomes" id="UP000005143"/>
    </source>
</evidence>
<dbReference type="InterPro" id="IPR029063">
    <property type="entry name" value="SAM-dependent_MTases_sf"/>
</dbReference>
<dbReference type="Proteomes" id="UP000005143">
    <property type="component" value="Unassembled WGS sequence"/>
</dbReference>
<keyword evidence="1" id="KW-0812">Transmembrane</keyword>
<dbReference type="Pfam" id="PF13489">
    <property type="entry name" value="Methyltransf_23"/>
    <property type="match status" value="1"/>
</dbReference>
<evidence type="ECO:0000313" key="2">
    <source>
        <dbReference type="EMBL" id="EHN10274.1"/>
    </source>
</evidence>
<dbReference type="SUPFAM" id="SSF53335">
    <property type="entry name" value="S-adenosyl-L-methionine-dependent methyltransferases"/>
    <property type="match status" value="1"/>
</dbReference>
<accession>H0E7R3</accession>
<evidence type="ECO:0008006" key="4">
    <source>
        <dbReference type="Google" id="ProtNLM"/>
    </source>
</evidence>
<protein>
    <recommendedName>
        <fullName evidence="4">Class I SAM-dependent methyltransferase</fullName>
    </recommendedName>
</protein>
<sequence length="293" mass="31642">MRVGERRVRCRGCGVQLTWPWPDEAELDAAYATWYRPEGGRFSGPGDAILRVTRGSIARRLDRIAPRTGPVVDVGAGDGHLVDALQRRGRAAIGLERGGDDGGPARADLLDLGLDELERPGDGAAAVVLWHVIEHLPEPRAAIREAHRLLADGGVLLIACPNAGSRQARSFGDRWLAWDLPRHLVHFDPRALRRGLQEEGFAIDRLGHLRAGQSVFCALHGLVGRVPGTADLYDAVRRPSARQRPIGPLRRAWTGIVAAAVLPVAALAAVAEAADGRGASIYVEARKDRTAER</sequence>
<dbReference type="Gene3D" id="3.40.50.150">
    <property type="entry name" value="Vaccinia Virus protein VP39"/>
    <property type="match status" value="1"/>
</dbReference>
<proteinExistence type="predicted"/>
<gene>
    <name evidence="2" type="ORF">PAI11_28670</name>
</gene>
<keyword evidence="1" id="KW-1133">Transmembrane helix</keyword>
<organism evidence="2 3">
    <name type="scientific">Patulibacter medicamentivorans</name>
    <dbReference type="NCBI Taxonomy" id="1097667"/>
    <lineage>
        <taxon>Bacteria</taxon>
        <taxon>Bacillati</taxon>
        <taxon>Actinomycetota</taxon>
        <taxon>Thermoleophilia</taxon>
        <taxon>Solirubrobacterales</taxon>
        <taxon>Patulibacteraceae</taxon>
        <taxon>Patulibacter</taxon>
    </lineage>
</organism>